<accession>A0A7W6Y6Q3</accession>
<feature type="region of interest" description="Disordered" evidence="1">
    <location>
        <begin position="1"/>
        <end position="40"/>
    </location>
</feature>
<evidence type="ECO:0000313" key="7">
    <source>
        <dbReference type="Proteomes" id="UP000576087"/>
    </source>
</evidence>
<dbReference type="RefSeq" id="WP_183830136.1">
    <property type="nucleotide sequence ID" value="NZ_JACIGW010000013.1"/>
</dbReference>
<comment type="caution">
    <text evidence="4">The sequence shown here is derived from an EMBL/GenBank/DDBJ whole genome shotgun (WGS) entry which is preliminary data.</text>
</comment>
<evidence type="ECO:0000256" key="1">
    <source>
        <dbReference type="SAM" id="MobiDB-lite"/>
    </source>
</evidence>
<evidence type="ECO:0000313" key="3">
    <source>
        <dbReference type="EMBL" id="MBB4414851.1"/>
    </source>
</evidence>
<dbReference type="Gene3D" id="1.10.238.160">
    <property type="match status" value="1"/>
</dbReference>
<protein>
    <submittedName>
        <fullName evidence="4">Putative DNA-binding transcriptional regulator AlpA</fullName>
    </submittedName>
</protein>
<dbReference type="Proteomes" id="UP000576087">
    <property type="component" value="Unassembled WGS sequence"/>
</dbReference>
<feature type="region of interest" description="Disordered" evidence="1">
    <location>
        <begin position="87"/>
        <end position="107"/>
    </location>
</feature>
<feature type="compositionally biased region" description="Polar residues" evidence="1">
    <location>
        <begin position="23"/>
        <end position="37"/>
    </location>
</feature>
<dbReference type="GO" id="GO:0003677">
    <property type="term" value="F:DNA binding"/>
    <property type="evidence" value="ECO:0007669"/>
    <property type="project" value="UniProtKB-KW"/>
</dbReference>
<evidence type="ECO:0000313" key="6">
    <source>
        <dbReference type="Proteomes" id="UP000524535"/>
    </source>
</evidence>
<dbReference type="Proteomes" id="UP000520770">
    <property type="component" value="Unassembled WGS sequence"/>
</dbReference>
<evidence type="ECO:0000313" key="4">
    <source>
        <dbReference type="EMBL" id="MBB4449525.1"/>
    </source>
</evidence>
<dbReference type="EMBL" id="JACIGW010000013">
    <property type="protein sequence ID" value="MBB4351599.1"/>
    <property type="molecule type" value="Genomic_DNA"/>
</dbReference>
<proteinExistence type="predicted"/>
<evidence type="ECO:0000313" key="2">
    <source>
        <dbReference type="EMBL" id="MBB4351599.1"/>
    </source>
</evidence>
<organism evidence="4 7">
    <name type="scientific">Aliirhizobium cellulosilyticum</name>
    <dbReference type="NCBI Taxonomy" id="393664"/>
    <lineage>
        <taxon>Bacteria</taxon>
        <taxon>Pseudomonadati</taxon>
        <taxon>Pseudomonadota</taxon>
        <taxon>Alphaproteobacteria</taxon>
        <taxon>Hyphomicrobiales</taxon>
        <taxon>Rhizobiaceae</taxon>
        <taxon>Aliirhizobium</taxon>
    </lineage>
</organism>
<sequence>MPEIQVSFIAASQDDQKSLPSVEGQNANNSTLPQSKPIQRKLNEPVFRDRLLSDKDVAARYQVEKQTIWRWARTSTTFPKPFKIEGTARWSENELDEHDRKLKEARQ</sequence>
<gene>
    <name evidence="3" type="ORF">GGE31_005397</name>
    <name evidence="2" type="ORF">GGE33_005381</name>
    <name evidence="4" type="ORF">GGE35_005381</name>
</gene>
<reference evidence="5 6" key="1">
    <citation type="submission" date="2020-08" db="EMBL/GenBank/DDBJ databases">
        <title>Genomic Encyclopedia of Type Strains, Phase IV (KMG-V): Genome sequencing to study the core and pangenomes of soil and plant-associated prokaryotes.</title>
        <authorList>
            <person name="Whitman W."/>
        </authorList>
    </citation>
    <scope>NUCLEOTIDE SEQUENCE [LARGE SCALE GENOMIC DNA]</scope>
    <source>
        <strain evidence="3 6">SEMIA 444</strain>
        <strain evidence="2 5">SEMIA 448</strain>
        <strain evidence="4 7">SEMIA 452</strain>
    </source>
</reference>
<name>A0A7W6Y6Q3_9HYPH</name>
<dbReference type="Proteomes" id="UP000524535">
    <property type="component" value="Unassembled WGS sequence"/>
</dbReference>
<keyword evidence="6" id="KW-1185">Reference proteome</keyword>
<dbReference type="EMBL" id="JACIGY010000015">
    <property type="protein sequence ID" value="MBB4414851.1"/>
    <property type="molecule type" value="Genomic_DNA"/>
</dbReference>
<evidence type="ECO:0000313" key="5">
    <source>
        <dbReference type="Proteomes" id="UP000520770"/>
    </source>
</evidence>
<dbReference type="EMBL" id="JACIHM010000016">
    <property type="protein sequence ID" value="MBB4449525.1"/>
    <property type="molecule type" value="Genomic_DNA"/>
</dbReference>
<dbReference type="AlphaFoldDB" id="A0A7W6Y6Q3"/>
<feature type="compositionally biased region" description="Basic and acidic residues" evidence="1">
    <location>
        <begin position="97"/>
        <end position="107"/>
    </location>
</feature>
<keyword evidence="4" id="KW-0238">DNA-binding</keyword>